<dbReference type="EMBL" id="QGLK01000001">
    <property type="protein sequence ID" value="PXY89855.1"/>
    <property type="molecule type" value="Genomic_DNA"/>
</dbReference>
<keyword evidence="3 5" id="KW-0067">ATP-binding</keyword>
<dbReference type="PANTHER" id="PTHR42939:SF3">
    <property type="entry name" value="ABC TRANSPORTER ATP-BINDING COMPONENT"/>
    <property type="match status" value="1"/>
</dbReference>
<name>A0A318MNU7_9BIFI</name>
<dbReference type="Pfam" id="PF00005">
    <property type="entry name" value="ABC_tran"/>
    <property type="match status" value="1"/>
</dbReference>
<dbReference type="PANTHER" id="PTHR42939">
    <property type="entry name" value="ABC TRANSPORTER ATP-BINDING PROTEIN ALBC-RELATED"/>
    <property type="match status" value="1"/>
</dbReference>
<reference evidence="5 6" key="1">
    <citation type="submission" date="2018-05" db="EMBL/GenBank/DDBJ databases">
        <title>Reference genomes for bee gut microbiota database.</title>
        <authorList>
            <person name="Ellegaard K.M."/>
        </authorList>
    </citation>
    <scope>NUCLEOTIDE SEQUENCE [LARGE SCALE GENOMIC DNA]</scope>
    <source>
        <strain evidence="5 6">ESL0199</strain>
    </source>
</reference>
<evidence type="ECO:0000313" key="6">
    <source>
        <dbReference type="Proteomes" id="UP000248128"/>
    </source>
</evidence>
<evidence type="ECO:0000256" key="2">
    <source>
        <dbReference type="ARBA" id="ARBA00022741"/>
    </source>
</evidence>
<evidence type="ECO:0000256" key="3">
    <source>
        <dbReference type="ARBA" id="ARBA00022840"/>
    </source>
</evidence>
<accession>A0A318MNU7</accession>
<dbReference type="InterPro" id="IPR051782">
    <property type="entry name" value="ABC_Transporter_VariousFunc"/>
</dbReference>
<dbReference type="PROSITE" id="PS50893">
    <property type="entry name" value="ABC_TRANSPORTER_2"/>
    <property type="match status" value="1"/>
</dbReference>
<organism evidence="5 6">
    <name type="scientific">Bifidobacterium asteroides</name>
    <dbReference type="NCBI Taxonomy" id="1684"/>
    <lineage>
        <taxon>Bacteria</taxon>
        <taxon>Bacillati</taxon>
        <taxon>Actinomycetota</taxon>
        <taxon>Actinomycetes</taxon>
        <taxon>Bifidobacteriales</taxon>
        <taxon>Bifidobacteriaceae</taxon>
        <taxon>Bifidobacterium</taxon>
    </lineage>
</organism>
<dbReference type="InterPro" id="IPR003593">
    <property type="entry name" value="AAA+_ATPase"/>
</dbReference>
<dbReference type="Gene3D" id="3.40.50.300">
    <property type="entry name" value="P-loop containing nucleotide triphosphate hydrolases"/>
    <property type="match status" value="1"/>
</dbReference>
<dbReference type="InterPro" id="IPR027417">
    <property type="entry name" value="P-loop_NTPase"/>
</dbReference>
<proteinExistence type="predicted"/>
<dbReference type="SUPFAM" id="SSF52540">
    <property type="entry name" value="P-loop containing nucleoside triphosphate hydrolases"/>
    <property type="match status" value="1"/>
</dbReference>
<evidence type="ECO:0000259" key="4">
    <source>
        <dbReference type="PROSITE" id="PS50893"/>
    </source>
</evidence>
<dbReference type="GO" id="GO:0005524">
    <property type="term" value="F:ATP binding"/>
    <property type="evidence" value="ECO:0007669"/>
    <property type="project" value="UniProtKB-KW"/>
</dbReference>
<evidence type="ECO:0000313" key="5">
    <source>
        <dbReference type="EMBL" id="PXY89855.1"/>
    </source>
</evidence>
<protein>
    <submittedName>
        <fullName evidence="5">ABC transporter ATP-binding protein</fullName>
    </submittedName>
</protein>
<dbReference type="GO" id="GO:0016887">
    <property type="term" value="F:ATP hydrolysis activity"/>
    <property type="evidence" value="ECO:0007669"/>
    <property type="project" value="InterPro"/>
</dbReference>
<dbReference type="AlphaFoldDB" id="A0A318MNU7"/>
<keyword evidence="2" id="KW-0547">Nucleotide-binding</keyword>
<evidence type="ECO:0000256" key="1">
    <source>
        <dbReference type="ARBA" id="ARBA00022448"/>
    </source>
</evidence>
<dbReference type="SMART" id="SM00382">
    <property type="entry name" value="AAA"/>
    <property type="match status" value="1"/>
</dbReference>
<dbReference type="InterPro" id="IPR003439">
    <property type="entry name" value="ABC_transporter-like_ATP-bd"/>
</dbReference>
<sequence>MCASPAMTTSGEDVDYALRVSDLGKSYAKADGTGFRLHQVTMDLPMGYIMGLIGPNGAGKSTLIRLLLNMTHRDSGAISILGRDPLSQEEEVKADLGVVFDSIYFLETWKVKAVEPVMAPMYPSWNSDRYQDYLRRFGLQENRKIGKLSRGMQMKLMLAVALSHDARLLILDEPTSGLDVLARDELMDILLDYIGDGRHSVLFSTHITEDLERVADFVTYINRGSVFYTGPKDELMEAFQVVRGGPDDLARAQIPYLMGLQRSATGFEALVPAERLKDFLASASPAAMEPSEDRYLVERADFDNIIRLTAGSPAAADKNKEVES</sequence>
<gene>
    <name evidence="5" type="ORF">DKK74_03305</name>
</gene>
<keyword evidence="1" id="KW-0813">Transport</keyword>
<dbReference type="OrthoDB" id="9804819at2"/>
<dbReference type="CDD" id="cd03230">
    <property type="entry name" value="ABC_DR_subfamily_A"/>
    <property type="match status" value="1"/>
</dbReference>
<dbReference type="Proteomes" id="UP000248128">
    <property type="component" value="Unassembled WGS sequence"/>
</dbReference>
<comment type="caution">
    <text evidence="5">The sequence shown here is derived from an EMBL/GenBank/DDBJ whole genome shotgun (WGS) entry which is preliminary data.</text>
</comment>
<feature type="domain" description="ABC transporter" evidence="4">
    <location>
        <begin position="18"/>
        <end position="248"/>
    </location>
</feature>